<dbReference type="PIRSF" id="PIRSF036289">
    <property type="entry name" value="Glycosyl_hydrolase_malt_phosph"/>
    <property type="match status" value="1"/>
</dbReference>
<feature type="binding site" evidence="6">
    <location>
        <begin position="388"/>
        <end position="389"/>
    </location>
    <ligand>
        <name>substrate</name>
    </ligand>
</feature>
<reference evidence="10 11" key="1">
    <citation type="submission" date="2018-11" db="EMBL/GenBank/DDBJ databases">
        <title>Rhodococcus spongicola sp. nov. and Rhodococcus xishaensis sp. nov. from marine sponges.</title>
        <authorList>
            <person name="Li L."/>
            <person name="Lin H.W."/>
        </authorList>
    </citation>
    <scope>NUCLEOTIDE SEQUENCE [LARGE SCALE GENOMIC DNA]</scope>
    <source>
        <strain evidence="10 11">LHW50502</strain>
    </source>
</reference>
<keyword evidence="4" id="KW-0326">Glycosidase</keyword>
<dbReference type="RefSeq" id="WP_127946835.1">
    <property type="nucleotide sequence ID" value="NZ_RKLN01000003.1"/>
</dbReference>
<dbReference type="InterPro" id="IPR005195">
    <property type="entry name" value="Glyco_hydro_65_M"/>
</dbReference>
<protein>
    <submittedName>
        <fullName evidence="10">Glycoside hydrolase family 65 protein</fullName>
    </submittedName>
</protein>
<evidence type="ECO:0000313" key="11">
    <source>
        <dbReference type="Proteomes" id="UP000284333"/>
    </source>
</evidence>
<dbReference type="OrthoDB" id="9816160at2"/>
<dbReference type="EMBL" id="RKLN01000003">
    <property type="protein sequence ID" value="RVW03249.1"/>
    <property type="molecule type" value="Genomic_DNA"/>
</dbReference>
<dbReference type="FunFam" id="1.50.10.10:FF:000053">
    <property type="entry name" value="Putative glycosyl hydrolase"/>
    <property type="match status" value="1"/>
</dbReference>
<evidence type="ECO:0000256" key="3">
    <source>
        <dbReference type="ARBA" id="ARBA00022679"/>
    </source>
</evidence>
<dbReference type="GO" id="GO:0030246">
    <property type="term" value="F:carbohydrate binding"/>
    <property type="evidence" value="ECO:0007669"/>
    <property type="project" value="InterPro"/>
</dbReference>
<dbReference type="InterPro" id="IPR017045">
    <property type="entry name" value="Malt_Pase/Glycosyl_Hdrlase"/>
</dbReference>
<evidence type="ECO:0000256" key="4">
    <source>
        <dbReference type="ARBA" id="ARBA00023295"/>
    </source>
</evidence>
<evidence type="ECO:0000259" key="7">
    <source>
        <dbReference type="Pfam" id="PF03632"/>
    </source>
</evidence>
<comment type="caution">
    <text evidence="10">The sequence shown here is derived from an EMBL/GenBank/DDBJ whole genome shotgun (WGS) entry which is preliminary data.</text>
</comment>
<evidence type="ECO:0000256" key="2">
    <source>
        <dbReference type="ARBA" id="ARBA00022676"/>
    </source>
</evidence>
<dbReference type="AlphaFoldDB" id="A0A438AX34"/>
<dbReference type="InterPro" id="IPR012341">
    <property type="entry name" value="6hp_glycosidase-like_sf"/>
</dbReference>
<evidence type="ECO:0000256" key="1">
    <source>
        <dbReference type="ARBA" id="ARBA00006768"/>
    </source>
</evidence>
<dbReference type="Pfam" id="PF03632">
    <property type="entry name" value="Glyco_hydro_65m"/>
    <property type="match status" value="1"/>
</dbReference>
<keyword evidence="3" id="KW-0808">Transferase</keyword>
<dbReference type="Gene3D" id="2.60.420.10">
    <property type="entry name" value="Maltose phosphorylase, domain 3"/>
    <property type="match status" value="1"/>
</dbReference>
<dbReference type="InterPro" id="IPR011013">
    <property type="entry name" value="Gal_mutarotase_sf_dom"/>
</dbReference>
<accession>A0A438AX34</accession>
<dbReference type="Pfam" id="PF03636">
    <property type="entry name" value="Glyco_hydro_65N"/>
    <property type="match status" value="1"/>
</dbReference>
<dbReference type="InterPro" id="IPR005194">
    <property type="entry name" value="Glyco_hydro_65_C"/>
</dbReference>
<dbReference type="InterPro" id="IPR008928">
    <property type="entry name" value="6-hairpin_glycosidase_sf"/>
</dbReference>
<evidence type="ECO:0000259" key="8">
    <source>
        <dbReference type="Pfam" id="PF03633"/>
    </source>
</evidence>
<dbReference type="SUPFAM" id="SSF48208">
    <property type="entry name" value="Six-hairpin glycosidases"/>
    <property type="match status" value="1"/>
</dbReference>
<feature type="domain" description="Glycoside hydrolase family 65 central catalytic" evidence="7">
    <location>
        <begin position="352"/>
        <end position="747"/>
    </location>
</feature>
<dbReference type="SUPFAM" id="SSF74650">
    <property type="entry name" value="Galactose mutarotase-like"/>
    <property type="match status" value="1"/>
</dbReference>
<dbReference type="GO" id="GO:0004553">
    <property type="term" value="F:hydrolase activity, hydrolyzing O-glycosyl compounds"/>
    <property type="evidence" value="ECO:0007669"/>
    <property type="project" value="TreeGrafter"/>
</dbReference>
<comment type="similarity">
    <text evidence="1">Belongs to the glycosyl hydrolase 65 family.</text>
</comment>
<evidence type="ECO:0000256" key="5">
    <source>
        <dbReference type="PIRSR" id="PIRSR036289-50"/>
    </source>
</evidence>
<feature type="active site" description="Proton donor" evidence="5">
    <location>
        <position position="527"/>
    </location>
</feature>
<dbReference type="PANTHER" id="PTHR11051">
    <property type="entry name" value="GLYCOSYL HYDROLASE-RELATED"/>
    <property type="match status" value="1"/>
</dbReference>
<proteinExistence type="inferred from homology"/>
<gene>
    <name evidence="10" type="ORF">EF834_08765</name>
</gene>
<feature type="domain" description="Glycoside hydrolase family 65 C-terminal" evidence="8">
    <location>
        <begin position="759"/>
        <end position="819"/>
    </location>
</feature>
<dbReference type="Gene3D" id="1.50.10.10">
    <property type="match status" value="1"/>
</dbReference>
<keyword evidence="2" id="KW-0328">Glycosyltransferase</keyword>
<dbReference type="PANTHER" id="PTHR11051:SF8">
    <property type="entry name" value="PROTEIN-GLUCOSYLGALACTOSYLHYDROXYLYSINE GLUCOSIDASE"/>
    <property type="match status" value="1"/>
</dbReference>
<sequence>MAADGAEEGTRPAGEATSDPDCELCTLAASAGDAGQWLLMFTGFDPATEGVREALLTLANGFMGTRGALSECRADGVHYPGVYVAGCYNRLTSMVDGMHHEDESLVNLPDWTTVTFRGDGGDWFSPAGDFDLLHHHVGLDMRGGVLLRESVIVDARGRRTRLRQRRIVSMAQPHLAAIDTVVRPENWSGTLAVRSTLDADVRNTNVRDLLRFADRHLTDVSVGGFGLDVVWLRTQTSQSRVQVAQAARTRVGVNGMGIAATHSRRFERETVSDQFAVEVHRGGSVEIEKVVAVHTSRDRAISEPVSAAQQAAESAPGYEQLLAAHVEAWDGLWQRFAMCLDAGLRVRQATNVQIFHILQTLTPHTADLDVGVPARGLHGEAYRGHVFWDDLFVFPVLNMRLPELTRALLLYRFRRLPQARRLAAAQGLSGALFPWQSGSDGREETPRVLLNPRSGRWMPDNSRRQYHVNLAIAYNVWHYWEATADLGFLAAFGAELLVENARFWASLAIHDPDTDRFDIRGVMGPDEFHDGYPDRPGAGVDNSAYVNVMAAWSLARALDAYRILGENEGIGLWARLDVHDDELARWDRLRRRLRLCFLDNGLLSQFEGYETLAELDWEAYRSRYGNIGRLDLILEAEGDSCIRYRASKQADVLMLLYLFTAEELVSIIHEMGYPFDPASIPDTVEYYLARTSHGSTLSRVAHAWVLARGNRRGSWKMFGESLEADLSDTQGGTTREGVHLGAMAGSIDLLQRCYTGFDIRGDVLWLHPLLPDELKLLEFDIRYRDHWVHLRCDHWELTVSTKPSAAAPIRIDINGRLFALAAGQSVTVAVENPPV</sequence>
<feature type="binding site" evidence="6">
    <location>
        <begin position="648"/>
        <end position="649"/>
    </location>
    <ligand>
        <name>substrate</name>
    </ligand>
</feature>
<keyword evidence="11" id="KW-1185">Reference proteome</keyword>
<dbReference type="InterPro" id="IPR005196">
    <property type="entry name" value="Glyco_hydro_65_N"/>
</dbReference>
<evidence type="ECO:0000256" key="6">
    <source>
        <dbReference type="PIRSR" id="PIRSR036289-51"/>
    </source>
</evidence>
<dbReference type="GO" id="GO:0016757">
    <property type="term" value="F:glycosyltransferase activity"/>
    <property type="evidence" value="ECO:0007669"/>
    <property type="project" value="UniProtKB-KW"/>
</dbReference>
<dbReference type="Gene3D" id="2.70.98.40">
    <property type="entry name" value="Glycoside hydrolase, family 65, N-terminal domain"/>
    <property type="match status" value="1"/>
</dbReference>
<dbReference type="GO" id="GO:0005975">
    <property type="term" value="P:carbohydrate metabolic process"/>
    <property type="evidence" value="ECO:0007669"/>
    <property type="project" value="InterPro"/>
</dbReference>
<name>A0A438AX34_9NOCA</name>
<feature type="domain" description="Glycoside hydrolase family 65 N-terminal" evidence="9">
    <location>
        <begin position="42"/>
        <end position="297"/>
    </location>
</feature>
<evidence type="ECO:0000313" key="10">
    <source>
        <dbReference type="EMBL" id="RVW03249.1"/>
    </source>
</evidence>
<organism evidence="10 11">
    <name type="scientific">Rhodococcus spongiicola</name>
    <dbReference type="NCBI Taxonomy" id="2487352"/>
    <lineage>
        <taxon>Bacteria</taxon>
        <taxon>Bacillati</taxon>
        <taxon>Actinomycetota</taxon>
        <taxon>Actinomycetes</taxon>
        <taxon>Mycobacteriales</taxon>
        <taxon>Nocardiaceae</taxon>
        <taxon>Rhodococcus</taxon>
    </lineage>
</organism>
<keyword evidence="10" id="KW-0378">Hydrolase</keyword>
<evidence type="ECO:0000259" key="9">
    <source>
        <dbReference type="Pfam" id="PF03636"/>
    </source>
</evidence>
<dbReference type="InterPro" id="IPR037018">
    <property type="entry name" value="GH65_N"/>
</dbReference>
<dbReference type="Proteomes" id="UP000284333">
    <property type="component" value="Unassembled WGS sequence"/>
</dbReference>
<dbReference type="Pfam" id="PF03633">
    <property type="entry name" value="Glyco_hydro_65C"/>
    <property type="match status" value="1"/>
</dbReference>